<dbReference type="Proteomes" id="UP000077266">
    <property type="component" value="Unassembled WGS sequence"/>
</dbReference>
<protein>
    <submittedName>
        <fullName evidence="2">Uncharacterized protein</fullName>
    </submittedName>
</protein>
<sequence length="708" mass="79781">MSLVLCLLALLAFIPVVAAMPEMREMVASYLHLIYLLRMLCFFVDFDPKNYFSNADSPHGWQLEAIWADPTKSETARAKKGSRRHRNIPIQILAGDRTTRGGQKGKKKGAKPKRSRLWPMQFQSLDDFKLVNVYHSARALVLDFGVCFLEMHYLTHTSIQLFSKEEWQRCVQDVKADCIFRDYKVAMALQFPTHVLAFLSHDLVFYPKWVCERPVFPPDACPGYDLEQPDDNTEFLQFIINWLDRDWDKLESDDRLAIDLLRELVEEFHGVGAYSASELFFIAGLWTGLTVAEVFLNPSRLARLLEATFSYTFIAKRDFLAVILRAMRADSILVSPDNTQRKAFAKHFLHVWAKDRAMVSADMAARIEKFSRALDDPTLPAEDPYEPMYMESAFRKATHLAHLIFGCAPDDVRQYGLVVSVSGLDDPVSKFFASRGLLNAPTHLGSYSNVIVDHQEFFARTNRRYVTTYFWKASRGQVWSVNAPPEGYSVHDPEFRRVKLHDYIVDHTDRVSIGPIEYCGDAIPLNTGHRVIAPVNKTDLSTISRNGGLYHFKRRLRAEVRKSLAFACDRSGGRKVGLSDAENARLDAAVEARLAELKAAGQWEEQVAGASQEAILAEKPKRSRRSTAAMTVDESEGYTARVSGVTLGLQTVPYTGYGRTTDGHDGLRSVRFTAVRLVSSGLYGTGTDPYTAVYRISDGFKSNSSGSA</sequence>
<evidence type="ECO:0000256" key="1">
    <source>
        <dbReference type="SAM" id="SignalP"/>
    </source>
</evidence>
<organism evidence="2 3">
    <name type="scientific">Exidia glandulosa HHB12029</name>
    <dbReference type="NCBI Taxonomy" id="1314781"/>
    <lineage>
        <taxon>Eukaryota</taxon>
        <taxon>Fungi</taxon>
        <taxon>Dikarya</taxon>
        <taxon>Basidiomycota</taxon>
        <taxon>Agaricomycotina</taxon>
        <taxon>Agaricomycetes</taxon>
        <taxon>Auriculariales</taxon>
        <taxon>Exidiaceae</taxon>
        <taxon>Exidia</taxon>
    </lineage>
</organism>
<feature type="signal peptide" evidence="1">
    <location>
        <begin position="1"/>
        <end position="19"/>
    </location>
</feature>
<dbReference type="InParanoid" id="A0A165G171"/>
<evidence type="ECO:0000313" key="2">
    <source>
        <dbReference type="EMBL" id="KZV89834.1"/>
    </source>
</evidence>
<reference evidence="2 3" key="1">
    <citation type="journal article" date="2016" name="Mol. Biol. Evol.">
        <title>Comparative Genomics of Early-Diverging Mushroom-Forming Fungi Provides Insights into the Origins of Lignocellulose Decay Capabilities.</title>
        <authorList>
            <person name="Nagy L.G."/>
            <person name="Riley R."/>
            <person name="Tritt A."/>
            <person name="Adam C."/>
            <person name="Daum C."/>
            <person name="Floudas D."/>
            <person name="Sun H."/>
            <person name="Yadav J.S."/>
            <person name="Pangilinan J."/>
            <person name="Larsson K.H."/>
            <person name="Matsuura K."/>
            <person name="Barry K."/>
            <person name="Labutti K."/>
            <person name="Kuo R."/>
            <person name="Ohm R.A."/>
            <person name="Bhattacharya S.S."/>
            <person name="Shirouzu T."/>
            <person name="Yoshinaga Y."/>
            <person name="Martin F.M."/>
            <person name="Grigoriev I.V."/>
            <person name="Hibbett D.S."/>
        </authorList>
    </citation>
    <scope>NUCLEOTIDE SEQUENCE [LARGE SCALE GENOMIC DNA]</scope>
    <source>
        <strain evidence="2 3">HHB12029</strain>
    </source>
</reference>
<evidence type="ECO:0000313" key="3">
    <source>
        <dbReference type="Proteomes" id="UP000077266"/>
    </source>
</evidence>
<keyword evidence="3" id="KW-1185">Reference proteome</keyword>
<dbReference type="OrthoDB" id="3268838at2759"/>
<feature type="chain" id="PRO_5007857988" evidence="1">
    <location>
        <begin position="20"/>
        <end position="708"/>
    </location>
</feature>
<keyword evidence="1" id="KW-0732">Signal</keyword>
<name>A0A165G171_EXIGL</name>
<dbReference type="AlphaFoldDB" id="A0A165G171"/>
<dbReference type="STRING" id="1314781.A0A165G171"/>
<proteinExistence type="predicted"/>
<dbReference type="EMBL" id="KV426062">
    <property type="protein sequence ID" value="KZV89834.1"/>
    <property type="molecule type" value="Genomic_DNA"/>
</dbReference>
<gene>
    <name evidence="2" type="ORF">EXIGLDRAFT_771355</name>
</gene>
<accession>A0A165G171</accession>